<evidence type="ECO:0000256" key="4">
    <source>
        <dbReference type="ARBA" id="ARBA00022692"/>
    </source>
</evidence>
<evidence type="ECO:0000256" key="3">
    <source>
        <dbReference type="ARBA" id="ARBA00022475"/>
    </source>
</evidence>
<evidence type="ECO:0000256" key="8">
    <source>
        <dbReference type="SAM" id="Phobius"/>
    </source>
</evidence>
<keyword evidence="11" id="KW-1185">Reference proteome</keyword>
<dbReference type="InterPro" id="IPR000298">
    <property type="entry name" value="Cyt_c_oxidase-like_su3"/>
</dbReference>
<feature type="transmembrane region" description="Helical" evidence="8">
    <location>
        <begin position="128"/>
        <end position="153"/>
    </location>
</feature>
<dbReference type="InterPro" id="IPR024791">
    <property type="entry name" value="Cyt_c/ubiquinol_Oxase_su3"/>
</dbReference>
<feature type="transmembrane region" description="Helical" evidence="8">
    <location>
        <begin position="86"/>
        <end position="108"/>
    </location>
</feature>
<keyword evidence="4 7" id="KW-0812">Transmembrane</keyword>
<dbReference type="InterPro" id="IPR013833">
    <property type="entry name" value="Cyt_c_oxidase_su3_a-hlx"/>
</dbReference>
<evidence type="ECO:0000313" key="10">
    <source>
        <dbReference type="EMBL" id="NJX15233.1"/>
    </source>
</evidence>
<protein>
    <submittedName>
        <fullName evidence="10">Heme-copper oxidase subunit III</fullName>
    </submittedName>
</protein>
<keyword evidence="6 8" id="KW-0472">Membrane</keyword>
<evidence type="ECO:0000256" key="7">
    <source>
        <dbReference type="RuleBase" id="RU003376"/>
    </source>
</evidence>
<sequence length="193" mass="22320">MDLTQGTQEEKHARAKKMMLWFGIISLIMSFMGWTSAFIVSSSRPDWLKDFVLPNAFLISTVVIILSSITFLLAKKALKANNRTATTLWLWATLVFGVVFIFNQFSGFQQIIDQGYNFTGPTSNVTMSYIYLIAVVHILHVIAGMVCLLVVIYNHYKQKYQPTKMLGFELAATFWHFIDILWVYLFLFLYFVR</sequence>
<feature type="transmembrane region" description="Helical" evidence="8">
    <location>
        <begin position="174"/>
        <end position="192"/>
    </location>
</feature>
<name>A0ABX1DA25_9FLAO</name>
<feature type="domain" description="Heme-copper oxidase subunit III family profile" evidence="9">
    <location>
        <begin position="1"/>
        <end position="193"/>
    </location>
</feature>
<evidence type="ECO:0000256" key="2">
    <source>
        <dbReference type="ARBA" id="ARBA00010581"/>
    </source>
</evidence>
<comment type="similarity">
    <text evidence="2 7">Belongs to the cytochrome c oxidase subunit 3 family.</text>
</comment>
<evidence type="ECO:0000256" key="6">
    <source>
        <dbReference type="ARBA" id="ARBA00023136"/>
    </source>
</evidence>
<reference evidence="10 11" key="1">
    <citation type="submission" date="2020-03" db="EMBL/GenBank/DDBJ databases">
        <title>Tamlana sp. nov, isolated from XXX.</title>
        <authorList>
            <person name="Cao W.R."/>
        </authorList>
    </citation>
    <scope>NUCLEOTIDE SEQUENCE [LARGE SCALE GENOMIC DNA]</scope>
    <source>
        <strain evidence="10 11">HST1-43</strain>
    </source>
</reference>
<dbReference type="SUPFAM" id="SSF81452">
    <property type="entry name" value="Cytochrome c oxidase subunit III-like"/>
    <property type="match status" value="1"/>
</dbReference>
<dbReference type="PANTHER" id="PTHR11403">
    <property type="entry name" value="CYTOCHROME C OXIDASE SUBUNIT III"/>
    <property type="match status" value="1"/>
</dbReference>
<evidence type="ECO:0000256" key="5">
    <source>
        <dbReference type="ARBA" id="ARBA00022989"/>
    </source>
</evidence>
<dbReference type="RefSeq" id="WP_167917481.1">
    <property type="nucleotide sequence ID" value="NZ_JAAVJS010000008.1"/>
</dbReference>
<dbReference type="InterPro" id="IPR035973">
    <property type="entry name" value="Cyt_c_oxidase_su3-like_sf"/>
</dbReference>
<evidence type="ECO:0000313" key="11">
    <source>
        <dbReference type="Proteomes" id="UP000760545"/>
    </source>
</evidence>
<dbReference type="PANTHER" id="PTHR11403:SF2">
    <property type="entry name" value="CYTOCHROME BO(3) UBIQUINOL OXIDASE SUBUNIT 3"/>
    <property type="match status" value="1"/>
</dbReference>
<dbReference type="Gene3D" id="1.20.120.80">
    <property type="entry name" value="Cytochrome c oxidase, subunit III, four-helix bundle"/>
    <property type="match status" value="1"/>
</dbReference>
<gene>
    <name evidence="10" type="ORF">HC176_06995</name>
</gene>
<feature type="transmembrane region" description="Helical" evidence="8">
    <location>
        <begin position="20"/>
        <end position="40"/>
    </location>
</feature>
<dbReference type="Pfam" id="PF00510">
    <property type="entry name" value="COX3"/>
    <property type="match status" value="1"/>
</dbReference>
<keyword evidence="5 8" id="KW-1133">Transmembrane helix</keyword>
<evidence type="ECO:0000259" key="9">
    <source>
        <dbReference type="PROSITE" id="PS50253"/>
    </source>
</evidence>
<comment type="caution">
    <text evidence="10">The sequence shown here is derived from an EMBL/GenBank/DDBJ whole genome shotgun (WGS) entry which is preliminary data.</text>
</comment>
<proteinExistence type="inferred from homology"/>
<keyword evidence="3" id="KW-1003">Cell membrane</keyword>
<feature type="transmembrane region" description="Helical" evidence="8">
    <location>
        <begin position="52"/>
        <end position="74"/>
    </location>
</feature>
<dbReference type="PROSITE" id="PS50253">
    <property type="entry name" value="COX3"/>
    <property type="match status" value="1"/>
</dbReference>
<accession>A0ABX1DA25</accession>
<dbReference type="Proteomes" id="UP000760545">
    <property type="component" value="Unassembled WGS sequence"/>
</dbReference>
<dbReference type="EMBL" id="JAAVJS010000008">
    <property type="protein sequence ID" value="NJX15233.1"/>
    <property type="molecule type" value="Genomic_DNA"/>
</dbReference>
<organism evidence="10 11">
    <name type="scientific">Tamlana crocina</name>
    <dbReference type="NCBI Taxonomy" id="393006"/>
    <lineage>
        <taxon>Bacteria</taxon>
        <taxon>Pseudomonadati</taxon>
        <taxon>Bacteroidota</taxon>
        <taxon>Flavobacteriia</taxon>
        <taxon>Flavobacteriales</taxon>
        <taxon>Flavobacteriaceae</taxon>
        <taxon>Tamlana</taxon>
    </lineage>
</organism>
<evidence type="ECO:0000256" key="1">
    <source>
        <dbReference type="ARBA" id="ARBA00004651"/>
    </source>
</evidence>
<comment type="subcellular location">
    <subcellularLocation>
        <location evidence="1 7">Cell membrane</location>
        <topology evidence="1 7">Multi-pass membrane protein</topology>
    </subcellularLocation>
</comment>